<dbReference type="EMBL" id="VFOX01000001">
    <property type="protein sequence ID" value="TQL84889.1"/>
    <property type="molecule type" value="Genomic_DNA"/>
</dbReference>
<dbReference type="AlphaFoldDB" id="A0A543BJ76"/>
<comment type="caution">
    <text evidence="1">The sequence shown here is derived from an EMBL/GenBank/DDBJ whole genome shotgun (WGS) entry which is preliminary data.</text>
</comment>
<organism evidence="1 2">
    <name type="scientific">Microbacterium saperdae</name>
    <dbReference type="NCBI Taxonomy" id="69368"/>
    <lineage>
        <taxon>Bacteria</taxon>
        <taxon>Bacillati</taxon>
        <taxon>Actinomycetota</taxon>
        <taxon>Actinomycetes</taxon>
        <taxon>Micrococcales</taxon>
        <taxon>Microbacteriaceae</taxon>
        <taxon>Microbacterium</taxon>
    </lineage>
</organism>
<accession>A0A543BJ76</accession>
<dbReference type="Proteomes" id="UP000317209">
    <property type="component" value="Unassembled WGS sequence"/>
</dbReference>
<reference evidence="1 2" key="1">
    <citation type="submission" date="2019-06" db="EMBL/GenBank/DDBJ databases">
        <title>Sequencing the genomes of 1000 actinobacteria strains.</title>
        <authorList>
            <person name="Klenk H.-P."/>
        </authorList>
    </citation>
    <scope>NUCLEOTIDE SEQUENCE [LARGE SCALE GENOMIC DNA]</scope>
    <source>
        <strain evidence="1 2">DSM 20169</strain>
    </source>
</reference>
<name>A0A543BJ76_9MICO</name>
<protein>
    <submittedName>
        <fullName evidence="1">Uncharacterized protein</fullName>
    </submittedName>
</protein>
<proteinExistence type="predicted"/>
<gene>
    <name evidence="1" type="ORF">FB560_0482</name>
</gene>
<evidence type="ECO:0000313" key="1">
    <source>
        <dbReference type="EMBL" id="TQL84889.1"/>
    </source>
</evidence>
<keyword evidence="2" id="KW-1185">Reference proteome</keyword>
<evidence type="ECO:0000313" key="2">
    <source>
        <dbReference type="Proteomes" id="UP000317209"/>
    </source>
</evidence>
<sequence length="132" mass="14078">MSSISPIADARARLIAAALSVADAISNATLSKPFDAQLLDELRAAESALAEATKSRPRQYPSAALIVAHFDVELSEDGAAVMLANAHTRARLEPDRARAIAAALTATAGHIDRPRVLRRRSDVNDALLEREV</sequence>
<dbReference type="RefSeq" id="WP_141870902.1">
    <property type="nucleotide sequence ID" value="NZ_VFOX01000001.1"/>
</dbReference>